<dbReference type="PANTHER" id="PTHR30250:SF11">
    <property type="entry name" value="O-ANTIGEN TRANSPORTER-RELATED"/>
    <property type="match status" value="1"/>
</dbReference>
<evidence type="ECO:0000313" key="7">
    <source>
        <dbReference type="EMBL" id="KAF7775474.1"/>
    </source>
</evidence>
<dbReference type="GO" id="GO:0005886">
    <property type="term" value="C:plasma membrane"/>
    <property type="evidence" value="ECO:0007669"/>
    <property type="project" value="UniProtKB-SubCell"/>
</dbReference>
<gene>
    <name evidence="7" type="ORF">PCIT_a1673</name>
</gene>
<dbReference type="InterPro" id="IPR002797">
    <property type="entry name" value="Polysacc_synth"/>
</dbReference>
<reference evidence="7" key="2">
    <citation type="submission" date="2015-03" db="EMBL/GenBank/DDBJ databases">
        <title>Genome sequence of Pseudoalteromonas citrea.</title>
        <authorList>
            <person name="Xie B.-B."/>
            <person name="Rong J.-C."/>
            <person name="Qin Q.-L."/>
            <person name="Zhang Y.-Z."/>
        </authorList>
    </citation>
    <scope>NUCLEOTIDE SEQUENCE</scope>
    <source>
        <strain evidence="7">DSM 8771</strain>
    </source>
</reference>
<keyword evidence="2" id="KW-1003">Cell membrane</keyword>
<protein>
    <recommendedName>
        <fullName evidence="9">Polysaccharide biosynthesis protein</fullName>
    </recommendedName>
</protein>
<evidence type="ECO:0000313" key="8">
    <source>
        <dbReference type="Proteomes" id="UP000016487"/>
    </source>
</evidence>
<feature type="transmembrane region" description="Helical" evidence="6">
    <location>
        <begin position="437"/>
        <end position="453"/>
    </location>
</feature>
<feature type="transmembrane region" description="Helical" evidence="6">
    <location>
        <begin position="320"/>
        <end position="337"/>
    </location>
</feature>
<comment type="caution">
    <text evidence="7">The sequence shown here is derived from an EMBL/GenBank/DDBJ whole genome shotgun (WGS) entry which is preliminary data.</text>
</comment>
<feature type="transmembrane region" description="Helical" evidence="6">
    <location>
        <begin position="251"/>
        <end position="271"/>
    </location>
</feature>
<dbReference type="RefSeq" id="WP_010361443.1">
    <property type="nucleotide sequence ID" value="NZ_AHBZ03000012.1"/>
</dbReference>
<dbReference type="InterPro" id="IPR050833">
    <property type="entry name" value="Poly_Biosynth_Transport"/>
</dbReference>
<reference evidence="7" key="1">
    <citation type="journal article" date="2012" name="J. Bacteriol.">
        <title>Genome sequences of type strains of seven species of the marine bacterium Pseudoalteromonas.</title>
        <authorList>
            <person name="Xie B.B."/>
            <person name="Shu Y.L."/>
            <person name="Qin Q.L."/>
            <person name="Rong J.C."/>
            <person name="Zhang X.Y."/>
            <person name="Chen X.L."/>
            <person name="Shi M."/>
            <person name="He H.L."/>
            <person name="Zhou B.C."/>
            <person name="Zhang Y.Z."/>
        </authorList>
    </citation>
    <scope>NUCLEOTIDE SEQUENCE</scope>
    <source>
        <strain evidence="7">DSM 8771</strain>
    </source>
</reference>
<evidence type="ECO:0000256" key="3">
    <source>
        <dbReference type="ARBA" id="ARBA00022692"/>
    </source>
</evidence>
<dbReference type="AlphaFoldDB" id="A0AAD4AMP7"/>
<keyword evidence="4 6" id="KW-1133">Transmembrane helix</keyword>
<organism evidence="7 8">
    <name type="scientific">Pseudoalteromonas citrea</name>
    <dbReference type="NCBI Taxonomy" id="43655"/>
    <lineage>
        <taxon>Bacteria</taxon>
        <taxon>Pseudomonadati</taxon>
        <taxon>Pseudomonadota</taxon>
        <taxon>Gammaproteobacteria</taxon>
        <taxon>Alteromonadales</taxon>
        <taxon>Pseudoalteromonadaceae</taxon>
        <taxon>Pseudoalteromonas</taxon>
    </lineage>
</organism>
<evidence type="ECO:0000256" key="1">
    <source>
        <dbReference type="ARBA" id="ARBA00004651"/>
    </source>
</evidence>
<evidence type="ECO:0000256" key="6">
    <source>
        <dbReference type="SAM" id="Phobius"/>
    </source>
</evidence>
<dbReference type="PANTHER" id="PTHR30250">
    <property type="entry name" value="PST FAMILY PREDICTED COLANIC ACID TRANSPORTER"/>
    <property type="match status" value="1"/>
</dbReference>
<feature type="transmembrane region" description="Helical" evidence="6">
    <location>
        <begin position="112"/>
        <end position="130"/>
    </location>
</feature>
<keyword evidence="3 6" id="KW-0812">Transmembrane</keyword>
<feature type="transmembrane region" description="Helical" evidence="6">
    <location>
        <begin position="410"/>
        <end position="431"/>
    </location>
</feature>
<evidence type="ECO:0008006" key="9">
    <source>
        <dbReference type="Google" id="ProtNLM"/>
    </source>
</evidence>
<feature type="transmembrane region" description="Helical" evidence="6">
    <location>
        <begin position="291"/>
        <end position="314"/>
    </location>
</feature>
<feature type="transmembrane region" description="Helical" evidence="6">
    <location>
        <begin position="382"/>
        <end position="398"/>
    </location>
</feature>
<sequence length="462" mass="51548">MKLKTILSFAAGPIMASGLGLITVPLLAWLFPKYVVGQVALFNSLVAGACLVLTLGFDQAYVREYAESTNSKQLLKSLLLPVFGLLIVIFILLVASFSYWVPLALKANDNKLVIAILVTMAIVFSIFYRFCSLIIRMKEQAIAFSVLQIMSKAAILFGLLFVFLFELPTDTTSAIGVFSSALVFSAAIAIWLCRKVLYSAFFTPYSKVIVLQSCRFGLPLVISGFAFWLLISVDRFMLAEYGSVESVGVYSVALSFAAVMGVLQQVFSTIWTPKVYQWNKDGVDVSAFSKVINMSTFVLAIAFFTLLLFSPLLTFILPHSYSQVVFVLPLCAMYPLFYTLSETTVVGVNIERKTHWSIPITLFPVLISISVAYYLIPDYYELGAGVALASGFLLFFIARTEASRFLWQRFAITKVYFTVLIVFLSGLLHAFQAFEHFFVVPLIGIMMVIFLYFKELKSFKVS</sequence>
<comment type="subcellular location">
    <subcellularLocation>
        <location evidence="1">Cell membrane</location>
        <topology evidence="1">Multi-pass membrane protein</topology>
    </subcellularLocation>
</comment>
<evidence type="ECO:0000256" key="4">
    <source>
        <dbReference type="ARBA" id="ARBA00022989"/>
    </source>
</evidence>
<accession>A0AAD4AMP7</accession>
<keyword evidence="5 6" id="KW-0472">Membrane</keyword>
<dbReference type="EMBL" id="AHBZ03000012">
    <property type="protein sequence ID" value="KAF7775474.1"/>
    <property type="molecule type" value="Genomic_DNA"/>
</dbReference>
<feature type="transmembrane region" description="Helical" evidence="6">
    <location>
        <begin position="78"/>
        <end position="100"/>
    </location>
</feature>
<feature type="transmembrane region" description="Helical" evidence="6">
    <location>
        <begin position="171"/>
        <end position="193"/>
    </location>
</feature>
<feature type="transmembrane region" description="Helical" evidence="6">
    <location>
        <begin position="35"/>
        <end position="57"/>
    </location>
</feature>
<name>A0AAD4AMP7_9GAMM</name>
<evidence type="ECO:0000256" key="2">
    <source>
        <dbReference type="ARBA" id="ARBA00022475"/>
    </source>
</evidence>
<evidence type="ECO:0000256" key="5">
    <source>
        <dbReference type="ARBA" id="ARBA00023136"/>
    </source>
</evidence>
<feature type="transmembrane region" description="Helical" evidence="6">
    <location>
        <begin position="358"/>
        <end position="376"/>
    </location>
</feature>
<dbReference type="Proteomes" id="UP000016487">
    <property type="component" value="Unassembled WGS sequence"/>
</dbReference>
<feature type="transmembrane region" description="Helical" evidence="6">
    <location>
        <begin position="7"/>
        <end position="29"/>
    </location>
</feature>
<feature type="transmembrane region" description="Helical" evidence="6">
    <location>
        <begin position="142"/>
        <end position="165"/>
    </location>
</feature>
<dbReference type="Pfam" id="PF01943">
    <property type="entry name" value="Polysacc_synt"/>
    <property type="match status" value="1"/>
</dbReference>
<proteinExistence type="predicted"/>
<feature type="transmembrane region" description="Helical" evidence="6">
    <location>
        <begin position="214"/>
        <end position="231"/>
    </location>
</feature>